<evidence type="ECO:0000256" key="1">
    <source>
        <dbReference type="ARBA" id="ARBA00009477"/>
    </source>
</evidence>
<comment type="similarity">
    <text evidence="1">Belongs to the membrane fusion protein (MFP) (TC 8.A.1) family.</text>
</comment>
<reference evidence="5 6" key="1">
    <citation type="submission" date="2016-10" db="EMBL/GenBank/DDBJ databases">
        <authorList>
            <person name="de Groot N.N."/>
        </authorList>
    </citation>
    <scope>NUCLEOTIDE SEQUENCE [LARGE SCALE GENOMIC DNA]</scope>
    <source>
        <strain evidence="5 6">CGMCC 1.9156</strain>
    </source>
</reference>
<keyword evidence="2" id="KW-0732">Signal</keyword>
<dbReference type="PROSITE" id="PS51257">
    <property type="entry name" value="PROKAR_LIPOPROTEIN"/>
    <property type="match status" value="1"/>
</dbReference>
<feature type="domain" description="YknX-like C-terminal permuted SH3-like" evidence="4">
    <location>
        <begin position="282"/>
        <end position="349"/>
    </location>
</feature>
<dbReference type="RefSeq" id="WP_093917780.1">
    <property type="nucleotide sequence ID" value="NZ_FONW01000001.1"/>
</dbReference>
<protein>
    <submittedName>
        <fullName evidence="5">RND family efflux transporter, MFP subunit</fullName>
    </submittedName>
</protein>
<dbReference type="InterPro" id="IPR058637">
    <property type="entry name" value="YknX-like_C"/>
</dbReference>
<dbReference type="Pfam" id="PF25954">
    <property type="entry name" value="Beta-barrel_RND_2"/>
    <property type="match status" value="1"/>
</dbReference>
<dbReference type="Gene3D" id="2.40.420.20">
    <property type="match status" value="1"/>
</dbReference>
<dbReference type="Gene3D" id="2.40.50.100">
    <property type="match status" value="1"/>
</dbReference>
<dbReference type="NCBIfam" id="TIGR01730">
    <property type="entry name" value="RND_mfp"/>
    <property type="match status" value="1"/>
</dbReference>
<sequence length="352" mass="38942">MKIKIYHLITILALLGLGACNNQNADSETEVAIPVSVEDLKPGFIEQTINTTGTVTAIKEASLLTEMSGRYALEVNPATGKPFMLGDKVKQGQVIVQLEDEEYVNNIGLEAKKLNLDISEQQYTKQKSLFDKGGVTQSELSNAEVSAVNARDSYKLAQIQLEKMKVRAPFTGVITELPYFTEGTKVASNAEVATLMSYETLNLEVNLPEKYINEVDKNQVIRVMNYTLPEDTLQGKVGALSPAISTETRTFKGNLEVQNEALKLRPGMFVQAEIILDRKDSVIVIPKDVILSNQRGKSVFIVVKGTAEQKQVTLGYENQDRVEITSGLKANDRLVVKGFETLRDRSKVKIIK</sequence>
<dbReference type="InterPro" id="IPR058792">
    <property type="entry name" value="Beta-barrel_RND_2"/>
</dbReference>
<dbReference type="Gene3D" id="2.40.30.170">
    <property type="match status" value="1"/>
</dbReference>
<dbReference type="FunFam" id="2.40.30.170:FF:000010">
    <property type="entry name" value="Efflux RND transporter periplasmic adaptor subunit"/>
    <property type="match status" value="1"/>
</dbReference>
<dbReference type="PANTHER" id="PTHR30469">
    <property type="entry name" value="MULTIDRUG RESISTANCE PROTEIN MDTA"/>
    <property type="match status" value="1"/>
</dbReference>
<feature type="domain" description="CusB-like beta-barrel" evidence="3">
    <location>
        <begin position="203"/>
        <end position="274"/>
    </location>
</feature>
<organism evidence="5 6">
    <name type="scientific">Sunxiuqinia elliptica</name>
    <dbReference type="NCBI Taxonomy" id="655355"/>
    <lineage>
        <taxon>Bacteria</taxon>
        <taxon>Pseudomonadati</taxon>
        <taxon>Bacteroidota</taxon>
        <taxon>Bacteroidia</taxon>
        <taxon>Marinilabiliales</taxon>
        <taxon>Prolixibacteraceae</taxon>
        <taxon>Sunxiuqinia</taxon>
    </lineage>
</organism>
<dbReference type="GO" id="GO:1990281">
    <property type="term" value="C:efflux pump complex"/>
    <property type="evidence" value="ECO:0007669"/>
    <property type="project" value="TreeGrafter"/>
</dbReference>
<dbReference type="Pfam" id="PF25989">
    <property type="entry name" value="YknX_C"/>
    <property type="match status" value="1"/>
</dbReference>
<dbReference type="SUPFAM" id="SSF111369">
    <property type="entry name" value="HlyD-like secretion proteins"/>
    <property type="match status" value="1"/>
</dbReference>
<dbReference type="EMBL" id="FONW01000001">
    <property type="protein sequence ID" value="SFE38523.1"/>
    <property type="molecule type" value="Genomic_DNA"/>
</dbReference>
<evidence type="ECO:0000259" key="3">
    <source>
        <dbReference type="Pfam" id="PF25954"/>
    </source>
</evidence>
<dbReference type="Proteomes" id="UP000198964">
    <property type="component" value="Unassembled WGS sequence"/>
</dbReference>
<dbReference type="Gene3D" id="1.10.287.470">
    <property type="entry name" value="Helix hairpin bin"/>
    <property type="match status" value="1"/>
</dbReference>
<proteinExistence type="inferred from homology"/>
<feature type="signal peptide" evidence="2">
    <location>
        <begin position="1"/>
        <end position="25"/>
    </location>
</feature>
<evidence type="ECO:0000313" key="6">
    <source>
        <dbReference type="Proteomes" id="UP000198964"/>
    </source>
</evidence>
<dbReference type="AlphaFoldDB" id="A0A1I2A6J5"/>
<feature type="chain" id="PRO_5011566397" evidence="2">
    <location>
        <begin position="26"/>
        <end position="352"/>
    </location>
</feature>
<keyword evidence="6" id="KW-1185">Reference proteome</keyword>
<dbReference type="GO" id="GO:0015562">
    <property type="term" value="F:efflux transmembrane transporter activity"/>
    <property type="evidence" value="ECO:0007669"/>
    <property type="project" value="TreeGrafter"/>
</dbReference>
<dbReference type="STRING" id="655355.SAMN05216283_10112"/>
<gene>
    <name evidence="5" type="ORF">SAMN05216283_10112</name>
</gene>
<evidence type="ECO:0000313" key="5">
    <source>
        <dbReference type="EMBL" id="SFE38523.1"/>
    </source>
</evidence>
<name>A0A1I2A6J5_9BACT</name>
<evidence type="ECO:0000256" key="2">
    <source>
        <dbReference type="SAM" id="SignalP"/>
    </source>
</evidence>
<evidence type="ECO:0000259" key="4">
    <source>
        <dbReference type="Pfam" id="PF25989"/>
    </source>
</evidence>
<dbReference type="InterPro" id="IPR006143">
    <property type="entry name" value="RND_pump_MFP"/>
</dbReference>
<accession>A0A1I2A6J5</accession>